<evidence type="ECO:0000313" key="2">
    <source>
        <dbReference type="Proteomes" id="UP000053342"/>
    </source>
</evidence>
<dbReference type="Proteomes" id="UP000053342">
    <property type="component" value="Unassembled WGS sequence"/>
</dbReference>
<reference evidence="1 2" key="1">
    <citation type="submission" date="2015-01" db="EMBL/GenBank/DDBJ databases">
        <title>The Genome Sequence of Exophiala oligosperma CBS72588.</title>
        <authorList>
            <consortium name="The Broad Institute Genomics Platform"/>
            <person name="Cuomo C."/>
            <person name="de Hoog S."/>
            <person name="Gorbushina A."/>
            <person name="Stielow B."/>
            <person name="Teixiera M."/>
            <person name="Abouelleil A."/>
            <person name="Chapman S.B."/>
            <person name="Priest M."/>
            <person name="Young S.K."/>
            <person name="Wortman J."/>
            <person name="Nusbaum C."/>
            <person name="Birren B."/>
        </authorList>
    </citation>
    <scope>NUCLEOTIDE SEQUENCE [LARGE SCALE GENOMIC DNA]</scope>
    <source>
        <strain evidence="1 2">CBS 72588</strain>
    </source>
</reference>
<evidence type="ECO:0000313" key="1">
    <source>
        <dbReference type="EMBL" id="KIW47039.1"/>
    </source>
</evidence>
<name>A0A0D2EGJ3_9EURO</name>
<dbReference type="RefSeq" id="XP_016267255.1">
    <property type="nucleotide sequence ID" value="XM_016403358.1"/>
</dbReference>
<dbReference type="OrthoDB" id="4108697at2759"/>
<keyword evidence="2" id="KW-1185">Reference proteome</keyword>
<dbReference type="AlphaFoldDB" id="A0A0D2EGJ3"/>
<accession>A0A0D2EGJ3</accession>
<organism evidence="1 2">
    <name type="scientific">Exophiala oligosperma</name>
    <dbReference type="NCBI Taxonomy" id="215243"/>
    <lineage>
        <taxon>Eukaryota</taxon>
        <taxon>Fungi</taxon>
        <taxon>Dikarya</taxon>
        <taxon>Ascomycota</taxon>
        <taxon>Pezizomycotina</taxon>
        <taxon>Eurotiomycetes</taxon>
        <taxon>Chaetothyriomycetidae</taxon>
        <taxon>Chaetothyriales</taxon>
        <taxon>Herpotrichiellaceae</taxon>
        <taxon>Exophiala</taxon>
    </lineage>
</organism>
<dbReference type="EMBL" id="KN847333">
    <property type="protein sequence ID" value="KIW47039.1"/>
    <property type="molecule type" value="Genomic_DNA"/>
</dbReference>
<dbReference type="GeneID" id="27354725"/>
<protein>
    <submittedName>
        <fullName evidence="1">Uncharacterized protein</fullName>
    </submittedName>
</protein>
<sequence>MALSPFKPVRFPSSGLGLQAQYCPFVRPSTLDEKSFASRWHPNVFAVRDKYSDIRPDVLTWRVVSATSHKLVPKAVMRNRLKRRWANAFADSMRNNGLHTTGKPLSGSKDAKTAPAKLQGTLEMLIFSASGIDASYDKLVSTTDVLVKTLLRGDAKFSPESWPKPQPVYGGRKDRADSRWSIVAPLK</sequence>
<gene>
    <name evidence="1" type="ORF">PV06_02651</name>
</gene>
<proteinExistence type="predicted"/>
<dbReference type="HOGENOM" id="CLU_118186_0_0_1"/>
<dbReference type="VEuPathDB" id="FungiDB:PV06_02651"/>